<sequence>MVKQSLNGVPETLLIPLWARAVETKKNNSIIKDYKALDMMESIDYDFSKFDNGWMSQVGVSVRTEILDEVTKNFINRYPYSIIINIGCGLDTRFFRLDNNKIRWYELDLPEPIRIRKQFFNETKRYKMIAKSVFDYSWIDEVKAHNNEPILIISEGLLMYFTEEEIKKLMNKLAVSFSNAEMLLEVMPPTIVKMSKEHDTAKKVGVKFKWGMNSGREMIKYNNKIKFISEWNYLDYHKDRWRWLHWIALIPGIKKRACNKIVHLKFS</sequence>
<keyword evidence="4" id="KW-1185">Reference proteome</keyword>
<name>A0A1M4XUW8_9CLOT</name>
<evidence type="ECO:0000256" key="2">
    <source>
        <dbReference type="ARBA" id="ARBA00022679"/>
    </source>
</evidence>
<dbReference type="GO" id="GO:0008168">
    <property type="term" value="F:methyltransferase activity"/>
    <property type="evidence" value="ECO:0007669"/>
    <property type="project" value="UniProtKB-KW"/>
</dbReference>
<keyword evidence="1 3" id="KW-0489">Methyltransferase</keyword>
<dbReference type="InterPro" id="IPR007213">
    <property type="entry name" value="Ppm1/Ppm2/Tcmp"/>
</dbReference>
<dbReference type="Gene3D" id="3.40.50.150">
    <property type="entry name" value="Vaccinia Virus protein VP39"/>
    <property type="match status" value="1"/>
</dbReference>
<accession>A0A1M4XUW8</accession>
<keyword evidence="2 3" id="KW-0808">Transferase</keyword>
<evidence type="ECO:0000313" key="4">
    <source>
        <dbReference type="Proteomes" id="UP000184035"/>
    </source>
</evidence>
<dbReference type="Pfam" id="PF04072">
    <property type="entry name" value="LCM"/>
    <property type="match status" value="1"/>
</dbReference>
<protein>
    <submittedName>
        <fullName evidence="3">O-Methyltransferase involved in polyketide biosynthesis</fullName>
    </submittedName>
</protein>
<dbReference type="PIRSF" id="PIRSF028177">
    <property type="entry name" value="Polyketide_synth_Omtfrase_TcmP"/>
    <property type="match status" value="1"/>
</dbReference>
<dbReference type="EMBL" id="FQVM01000021">
    <property type="protein sequence ID" value="SHE97377.1"/>
    <property type="molecule type" value="Genomic_DNA"/>
</dbReference>
<dbReference type="InterPro" id="IPR029063">
    <property type="entry name" value="SAM-dependent_MTases_sf"/>
</dbReference>
<gene>
    <name evidence="3" type="ORF">SAMN05443638_12127</name>
</gene>
<dbReference type="GO" id="GO:0032259">
    <property type="term" value="P:methylation"/>
    <property type="evidence" value="ECO:0007669"/>
    <property type="project" value="UniProtKB-KW"/>
</dbReference>
<reference evidence="3 4" key="1">
    <citation type="submission" date="2016-11" db="EMBL/GenBank/DDBJ databases">
        <authorList>
            <person name="Jaros S."/>
            <person name="Januszkiewicz K."/>
            <person name="Wedrychowicz H."/>
        </authorList>
    </citation>
    <scope>NUCLEOTIDE SEQUENCE [LARGE SCALE GENOMIC DNA]</scope>
    <source>
        <strain evidence="3 4">DSM 2631</strain>
    </source>
</reference>
<dbReference type="OrthoDB" id="9800233at2"/>
<dbReference type="STRING" id="1533.SAMN05443638_12127"/>
<dbReference type="PANTHER" id="PTHR43619">
    <property type="entry name" value="S-ADENOSYL-L-METHIONINE-DEPENDENT METHYLTRANSFERASE YKTD-RELATED"/>
    <property type="match status" value="1"/>
</dbReference>
<dbReference type="RefSeq" id="WP_072896867.1">
    <property type="nucleotide sequence ID" value="NZ_FQVM01000021.1"/>
</dbReference>
<evidence type="ECO:0000313" key="3">
    <source>
        <dbReference type="EMBL" id="SHE97377.1"/>
    </source>
</evidence>
<dbReference type="InterPro" id="IPR016874">
    <property type="entry name" value="TcmP-like"/>
</dbReference>
<organism evidence="3 4">
    <name type="scientific">Clostridium fallax</name>
    <dbReference type="NCBI Taxonomy" id="1533"/>
    <lineage>
        <taxon>Bacteria</taxon>
        <taxon>Bacillati</taxon>
        <taxon>Bacillota</taxon>
        <taxon>Clostridia</taxon>
        <taxon>Eubacteriales</taxon>
        <taxon>Clostridiaceae</taxon>
        <taxon>Clostridium</taxon>
    </lineage>
</organism>
<dbReference type="AlphaFoldDB" id="A0A1M4XUW8"/>
<dbReference type="SUPFAM" id="SSF53335">
    <property type="entry name" value="S-adenosyl-L-methionine-dependent methyltransferases"/>
    <property type="match status" value="1"/>
</dbReference>
<proteinExistence type="predicted"/>
<dbReference type="PANTHER" id="PTHR43619:SF2">
    <property type="entry name" value="S-ADENOSYL-L-METHIONINE-DEPENDENT METHYLTRANSFERASES SUPERFAMILY PROTEIN"/>
    <property type="match status" value="1"/>
</dbReference>
<dbReference type="Proteomes" id="UP000184035">
    <property type="component" value="Unassembled WGS sequence"/>
</dbReference>
<evidence type="ECO:0000256" key="1">
    <source>
        <dbReference type="ARBA" id="ARBA00022603"/>
    </source>
</evidence>